<evidence type="ECO:0000313" key="1">
    <source>
        <dbReference type="EMBL" id="KAH7075006.1"/>
    </source>
</evidence>
<dbReference type="Proteomes" id="UP000813461">
    <property type="component" value="Unassembled WGS sequence"/>
</dbReference>
<comment type="caution">
    <text evidence="1">The sequence shown here is derived from an EMBL/GenBank/DDBJ whole genome shotgun (WGS) entry which is preliminary data.</text>
</comment>
<gene>
    <name evidence="1" type="ORF">FB567DRAFT_182191</name>
</gene>
<dbReference type="OrthoDB" id="3758478at2759"/>
<reference evidence="1" key="1">
    <citation type="journal article" date="2021" name="Nat. Commun.">
        <title>Genetic determinants of endophytism in the Arabidopsis root mycobiome.</title>
        <authorList>
            <person name="Mesny F."/>
            <person name="Miyauchi S."/>
            <person name="Thiergart T."/>
            <person name="Pickel B."/>
            <person name="Atanasova L."/>
            <person name="Karlsson M."/>
            <person name="Huettel B."/>
            <person name="Barry K.W."/>
            <person name="Haridas S."/>
            <person name="Chen C."/>
            <person name="Bauer D."/>
            <person name="Andreopoulos W."/>
            <person name="Pangilinan J."/>
            <person name="LaButti K."/>
            <person name="Riley R."/>
            <person name="Lipzen A."/>
            <person name="Clum A."/>
            <person name="Drula E."/>
            <person name="Henrissat B."/>
            <person name="Kohler A."/>
            <person name="Grigoriev I.V."/>
            <person name="Martin F.M."/>
            <person name="Hacquard S."/>
        </authorList>
    </citation>
    <scope>NUCLEOTIDE SEQUENCE</scope>
    <source>
        <strain evidence="1">MPI-SDFR-AT-0120</strain>
    </source>
</reference>
<organism evidence="1 2">
    <name type="scientific">Paraphoma chrysanthemicola</name>
    <dbReference type="NCBI Taxonomy" id="798071"/>
    <lineage>
        <taxon>Eukaryota</taxon>
        <taxon>Fungi</taxon>
        <taxon>Dikarya</taxon>
        <taxon>Ascomycota</taxon>
        <taxon>Pezizomycotina</taxon>
        <taxon>Dothideomycetes</taxon>
        <taxon>Pleosporomycetidae</taxon>
        <taxon>Pleosporales</taxon>
        <taxon>Pleosporineae</taxon>
        <taxon>Phaeosphaeriaceae</taxon>
        <taxon>Paraphoma</taxon>
    </lineage>
</organism>
<protein>
    <recommendedName>
        <fullName evidence="3">SnoaL-like domain-containing protein</fullName>
    </recommendedName>
</protein>
<keyword evidence="2" id="KW-1185">Reference proteome</keyword>
<sequence>MTSIPSSTTNLRARIDTTARAFLSAFEESDTHNDPTIINRDVTPDCHRHLLPASVPEAFSLPTDFAFDITTYLQAFTKDLKVLKFKNNVISNLVIDTETRRASFISTANIHPINGDSYVGEQAWFLYFNEDGSKVTKVVEFCDKDLLVRMAKESA</sequence>
<evidence type="ECO:0000313" key="2">
    <source>
        <dbReference type="Proteomes" id="UP000813461"/>
    </source>
</evidence>
<name>A0A8K0VUB7_9PLEO</name>
<dbReference type="EMBL" id="JAGMVJ010000020">
    <property type="protein sequence ID" value="KAH7075006.1"/>
    <property type="molecule type" value="Genomic_DNA"/>
</dbReference>
<dbReference type="AlphaFoldDB" id="A0A8K0VUB7"/>
<proteinExistence type="predicted"/>
<evidence type="ECO:0008006" key="3">
    <source>
        <dbReference type="Google" id="ProtNLM"/>
    </source>
</evidence>
<accession>A0A8K0VUB7</accession>